<evidence type="ECO:0000313" key="1">
    <source>
        <dbReference type="EMBL" id="KAK8883520.1"/>
    </source>
</evidence>
<name>A0ABR2K087_9EUKA</name>
<proteinExistence type="predicted"/>
<dbReference type="Proteomes" id="UP001470230">
    <property type="component" value="Unassembled WGS sequence"/>
</dbReference>
<protein>
    <submittedName>
        <fullName evidence="1">Uncharacterized protein</fullName>
    </submittedName>
</protein>
<sequence length="253" mass="30045">MKQIKDGKVILFLKNDQTNWVQISNQTKNIRDKTNKKISNLGNKYYTIKNILEKMNVKRDDLFMIGKDLEKEYKDIKRINHLQCQQRRMKESLYCWFAENFFEEIVMKNKEIINKLNQISNNKNSSNILKHKIKKATQKTEKTNQLAIQNDSEKLITIQQNTKVDKAIDQHMLNSSNYMINEIENNDSIEVSNSFLKKNTESIYNNSVLNDMQMNEEIDKFELNYSNNNESNIKKDTDNSENMNFNFDNLLNF</sequence>
<reference evidence="1 2" key="1">
    <citation type="submission" date="2024-04" db="EMBL/GenBank/DDBJ databases">
        <title>Tritrichomonas musculus Genome.</title>
        <authorList>
            <person name="Alves-Ferreira E."/>
            <person name="Grigg M."/>
            <person name="Lorenzi H."/>
            <person name="Galac M."/>
        </authorList>
    </citation>
    <scope>NUCLEOTIDE SEQUENCE [LARGE SCALE GENOMIC DNA]</scope>
    <source>
        <strain evidence="1 2">EAF2021</strain>
    </source>
</reference>
<gene>
    <name evidence="1" type="ORF">M9Y10_042612</name>
</gene>
<dbReference type="EMBL" id="JAPFFF010000008">
    <property type="protein sequence ID" value="KAK8883520.1"/>
    <property type="molecule type" value="Genomic_DNA"/>
</dbReference>
<comment type="caution">
    <text evidence="1">The sequence shown here is derived from an EMBL/GenBank/DDBJ whole genome shotgun (WGS) entry which is preliminary data.</text>
</comment>
<accession>A0ABR2K087</accession>
<keyword evidence="2" id="KW-1185">Reference proteome</keyword>
<evidence type="ECO:0000313" key="2">
    <source>
        <dbReference type="Proteomes" id="UP001470230"/>
    </source>
</evidence>
<organism evidence="1 2">
    <name type="scientific">Tritrichomonas musculus</name>
    <dbReference type="NCBI Taxonomy" id="1915356"/>
    <lineage>
        <taxon>Eukaryota</taxon>
        <taxon>Metamonada</taxon>
        <taxon>Parabasalia</taxon>
        <taxon>Tritrichomonadida</taxon>
        <taxon>Tritrichomonadidae</taxon>
        <taxon>Tritrichomonas</taxon>
    </lineage>
</organism>